<dbReference type="InterPro" id="IPR013417">
    <property type="entry name" value="CHP02588"/>
</dbReference>
<accession>A0AAW3ZU66</accession>
<dbReference type="Proteomes" id="UP000650616">
    <property type="component" value="Unassembled WGS sequence"/>
</dbReference>
<evidence type="ECO:0000256" key="1">
    <source>
        <dbReference type="SAM" id="Phobius"/>
    </source>
</evidence>
<feature type="transmembrane region" description="Helical" evidence="1">
    <location>
        <begin position="21"/>
        <end position="43"/>
    </location>
</feature>
<reference evidence="2 3" key="1">
    <citation type="submission" date="2015-08" db="EMBL/GenBank/DDBJ databases">
        <title>Comparative genomics of the Campylobacter concisus group.</title>
        <authorList>
            <person name="Yee E."/>
            <person name="Chapman M.H."/>
            <person name="Huynh S."/>
            <person name="Bono J.L."/>
            <person name="On S.L."/>
            <person name="St Leger J."/>
            <person name="Foster G."/>
            <person name="Parker C.T."/>
            <person name="Miller W.G."/>
        </authorList>
    </citation>
    <scope>NUCLEOTIDE SEQUENCE [LARGE SCALE GENOMIC DNA]</scope>
    <source>
        <strain evidence="2 3">RM9337</strain>
    </source>
</reference>
<proteinExistence type="predicted"/>
<dbReference type="Pfam" id="PF09624">
    <property type="entry name" value="DUF2393"/>
    <property type="match status" value="1"/>
</dbReference>
<dbReference type="AlphaFoldDB" id="A0AAW3ZU66"/>
<feature type="transmembrane region" description="Helical" evidence="1">
    <location>
        <begin position="49"/>
        <end position="68"/>
    </location>
</feature>
<keyword evidence="1" id="KW-0472">Membrane</keyword>
<organism evidence="2 3">
    <name type="scientific">Campylobacter californiensis</name>
    <dbReference type="NCBI Taxonomy" id="1032243"/>
    <lineage>
        <taxon>Bacteria</taxon>
        <taxon>Pseudomonadati</taxon>
        <taxon>Campylobacterota</taxon>
        <taxon>Epsilonproteobacteria</taxon>
        <taxon>Campylobacterales</taxon>
        <taxon>Campylobacteraceae</taxon>
        <taxon>Campylobacter</taxon>
    </lineage>
</organism>
<dbReference type="RefSeq" id="WP_170015250.1">
    <property type="nucleotide sequence ID" value="NZ_CP012545.1"/>
</dbReference>
<evidence type="ECO:0000313" key="2">
    <source>
        <dbReference type="EMBL" id="MBE3607356.1"/>
    </source>
</evidence>
<protein>
    <submittedName>
        <fullName evidence="2">DUF2393 family protein</fullName>
    </submittedName>
</protein>
<name>A0AAW3ZU66_9BACT</name>
<evidence type="ECO:0000313" key="3">
    <source>
        <dbReference type="Proteomes" id="UP000650616"/>
    </source>
</evidence>
<dbReference type="EMBL" id="LIWG01000001">
    <property type="protein sequence ID" value="MBE3607356.1"/>
    <property type="molecule type" value="Genomic_DNA"/>
</dbReference>
<keyword evidence="1" id="KW-1133">Transmembrane helix</keyword>
<keyword evidence="3" id="KW-1185">Reference proteome</keyword>
<sequence length="176" mass="20521">MINSLKHDILFILANSQAVDYLSYGWVFIAFLFILFIGIFFALKSWWQIGFLIILLGLIGFFVANFYVHQGLKTYLRPTVISDVATKQLTYSNTLIADFNITNESNKSFKICKIDIGFYMRSKQEAREFLNSLNPFFTKTIILKEPFVPKETKQIQQTINDFSFIEYKISKKAECF</sequence>
<comment type="caution">
    <text evidence="2">The sequence shown here is derived from an EMBL/GenBank/DDBJ whole genome shotgun (WGS) entry which is preliminary data.</text>
</comment>
<gene>
    <name evidence="2" type="ORF">CCAL9337_01210</name>
</gene>
<keyword evidence="1" id="KW-0812">Transmembrane</keyword>